<dbReference type="Gene3D" id="3.30.70.270">
    <property type="match status" value="1"/>
</dbReference>
<dbReference type="InterPro" id="IPR012827">
    <property type="entry name" value="Hemerythrin_metal-bd"/>
</dbReference>
<accession>D9SCZ1</accession>
<comment type="similarity">
    <text evidence="1">Belongs to the hemerythrin family.</text>
</comment>
<evidence type="ECO:0000256" key="3">
    <source>
        <dbReference type="ARBA" id="ARBA00023004"/>
    </source>
</evidence>
<dbReference type="eggNOG" id="COG2703">
    <property type="taxonomic scope" value="Bacteria"/>
</dbReference>
<dbReference type="NCBIfam" id="TIGR00254">
    <property type="entry name" value="GGDEF"/>
    <property type="match status" value="1"/>
</dbReference>
<evidence type="ECO:0000313" key="6">
    <source>
        <dbReference type="Proteomes" id="UP000001235"/>
    </source>
</evidence>
<dbReference type="NCBIfam" id="NF033749">
    <property type="entry name" value="bact_hemeryth"/>
    <property type="match status" value="1"/>
</dbReference>
<dbReference type="OrthoDB" id="9813903at2"/>
<reference evidence="5 6" key="1">
    <citation type="submission" date="2010-08" db="EMBL/GenBank/DDBJ databases">
        <title>Complete sequence of Gallionella capsiferriformans ES-2.</title>
        <authorList>
            <consortium name="US DOE Joint Genome Institute"/>
            <person name="Lucas S."/>
            <person name="Copeland A."/>
            <person name="Lapidus A."/>
            <person name="Cheng J.-F."/>
            <person name="Bruce D."/>
            <person name="Goodwin L."/>
            <person name="Pitluck S."/>
            <person name="Chertkov O."/>
            <person name="Davenport K.W."/>
            <person name="Detter J.C."/>
            <person name="Han C."/>
            <person name="Tapia R."/>
            <person name="Land M."/>
            <person name="Hauser L."/>
            <person name="Chang Y.-J."/>
            <person name="Jeffries C."/>
            <person name="Kyrpides N."/>
            <person name="Ivanova N."/>
            <person name="Mikhailova N."/>
            <person name="Shelobolina E.S."/>
            <person name="Picardal F."/>
            <person name="Roden E."/>
            <person name="Emerson D."/>
            <person name="Woyke T."/>
        </authorList>
    </citation>
    <scope>NUCLEOTIDE SEQUENCE [LARGE SCALE GENOMIC DNA]</scope>
    <source>
        <strain evidence="5 6">ES-2</strain>
    </source>
</reference>
<organism evidence="5 6">
    <name type="scientific">Gallionella capsiferriformans (strain ES-2)</name>
    <name type="common">Gallionella ferruginea capsiferriformans (strain ES-2)</name>
    <dbReference type="NCBI Taxonomy" id="395494"/>
    <lineage>
        <taxon>Bacteria</taxon>
        <taxon>Pseudomonadati</taxon>
        <taxon>Pseudomonadota</taxon>
        <taxon>Betaproteobacteria</taxon>
        <taxon>Nitrosomonadales</taxon>
        <taxon>Gallionellaceae</taxon>
        <taxon>Gallionella</taxon>
    </lineage>
</organism>
<keyword evidence="3" id="KW-0408">Iron</keyword>
<dbReference type="InterPro" id="IPR035938">
    <property type="entry name" value="Hemerythrin-like_sf"/>
</dbReference>
<dbReference type="RefSeq" id="WP_013292622.1">
    <property type="nucleotide sequence ID" value="NC_014394.1"/>
</dbReference>
<dbReference type="HOGENOM" id="CLU_000445_11_17_4"/>
<dbReference type="PANTHER" id="PTHR46663">
    <property type="entry name" value="DIGUANYLATE CYCLASE DGCT-RELATED"/>
    <property type="match status" value="1"/>
</dbReference>
<dbReference type="InterPro" id="IPR052163">
    <property type="entry name" value="DGC-Regulatory_Protein"/>
</dbReference>
<dbReference type="InterPro" id="IPR012312">
    <property type="entry name" value="Hemerythrin-like"/>
</dbReference>
<dbReference type="InterPro" id="IPR043128">
    <property type="entry name" value="Rev_trsase/Diguanyl_cyclase"/>
</dbReference>
<dbReference type="Pfam" id="PF01814">
    <property type="entry name" value="Hemerythrin"/>
    <property type="match status" value="1"/>
</dbReference>
<dbReference type="EMBL" id="CP002159">
    <property type="protein sequence ID" value="ADL54680.1"/>
    <property type="molecule type" value="Genomic_DNA"/>
</dbReference>
<dbReference type="GO" id="GO:0003824">
    <property type="term" value="F:catalytic activity"/>
    <property type="evidence" value="ECO:0007669"/>
    <property type="project" value="UniProtKB-ARBA"/>
</dbReference>
<evidence type="ECO:0000256" key="2">
    <source>
        <dbReference type="ARBA" id="ARBA00022723"/>
    </source>
</evidence>
<dbReference type="FunFam" id="3.30.70.270:FF:000001">
    <property type="entry name" value="Diguanylate cyclase domain protein"/>
    <property type="match status" value="1"/>
</dbReference>
<dbReference type="SUPFAM" id="SSF47188">
    <property type="entry name" value="Hemerythrin-like"/>
    <property type="match status" value="1"/>
</dbReference>
<gene>
    <name evidence="5" type="ordered locus">Galf_0639</name>
</gene>
<dbReference type="SUPFAM" id="SSF55785">
    <property type="entry name" value="PYP-like sensor domain (PAS domain)"/>
    <property type="match status" value="1"/>
</dbReference>
<dbReference type="InterPro" id="IPR000160">
    <property type="entry name" value="GGDEF_dom"/>
</dbReference>
<dbReference type="Gene3D" id="1.20.120.50">
    <property type="entry name" value="Hemerythrin-like"/>
    <property type="match status" value="1"/>
</dbReference>
<dbReference type="NCBIfam" id="TIGR02481">
    <property type="entry name" value="hemeryth_dom"/>
    <property type="match status" value="1"/>
</dbReference>
<dbReference type="PANTHER" id="PTHR46663:SF3">
    <property type="entry name" value="SLL0267 PROTEIN"/>
    <property type="match status" value="1"/>
</dbReference>
<dbReference type="InterPro" id="IPR035965">
    <property type="entry name" value="PAS-like_dom_sf"/>
</dbReference>
<dbReference type="Pfam" id="PF13426">
    <property type="entry name" value="PAS_9"/>
    <property type="match status" value="1"/>
</dbReference>
<feature type="domain" description="GGDEF" evidence="4">
    <location>
        <begin position="354"/>
        <end position="487"/>
    </location>
</feature>
<dbReference type="NCBIfam" id="TIGR00229">
    <property type="entry name" value="sensory_box"/>
    <property type="match status" value="1"/>
</dbReference>
<dbReference type="AlphaFoldDB" id="D9SCZ1"/>
<sequence length="491" mass="55323">MNLMNESIEVFPWNDNFSTGIPLIDEQHKRLIHLINLLACGLAYQSDTAELDRIFSELADYAVYHFKTEEAVWHAHLADDEWEVEHQHSHNRFVTDLLELKSKKENATVNETLKDILSFLTHWLAFHILESDKHMSKVALGLQAGMTLTDAKLQASADMSGSMKVLIETVLSMYDTLSSRTLELIKEVIDRQKAEAKLRLAANAIENTLEAICITDHCANIIDANPAFQQITQQPLDALIGKNLRLLKSGLDDDLVFANIMEKLAEEGHWSGEIKSRSNSGETYTDWLTLSTIKEENGAICNYVGIFSNFSRLSGQWQELQHMANHDALTGLPNRLLLADRMELAMAHAERTGSFLAVCYLDLDNFKPVNDTLGHTAGDLVLREISKRLQSHLRLNDTVSRVGGDEFVILLNDLHKPDDFEELLVRILQEICLPIGIREQNVFVTGSIGVTQFPHDKGEAAMLLAHADSAMYQAKNLGKSRYQLYDITKEN</sequence>
<dbReference type="Gene3D" id="3.30.450.20">
    <property type="entry name" value="PAS domain"/>
    <property type="match status" value="1"/>
</dbReference>
<dbReference type="CDD" id="cd01949">
    <property type="entry name" value="GGDEF"/>
    <property type="match status" value="1"/>
</dbReference>
<dbReference type="Proteomes" id="UP000001235">
    <property type="component" value="Chromosome"/>
</dbReference>
<name>D9SCZ1_GALCS</name>
<dbReference type="SMART" id="SM00267">
    <property type="entry name" value="GGDEF"/>
    <property type="match status" value="1"/>
</dbReference>
<dbReference type="CDD" id="cd12107">
    <property type="entry name" value="Hemerythrin"/>
    <property type="match status" value="1"/>
</dbReference>
<dbReference type="SUPFAM" id="SSF55073">
    <property type="entry name" value="Nucleotide cyclase"/>
    <property type="match status" value="1"/>
</dbReference>
<evidence type="ECO:0000313" key="5">
    <source>
        <dbReference type="EMBL" id="ADL54680.1"/>
    </source>
</evidence>
<dbReference type="Pfam" id="PF00990">
    <property type="entry name" value="GGDEF"/>
    <property type="match status" value="1"/>
</dbReference>
<dbReference type="CDD" id="cd00130">
    <property type="entry name" value="PAS"/>
    <property type="match status" value="1"/>
</dbReference>
<keyword evidence="2" id="KW-0479">Metal-binding</keyword>
<keyword evidence="6" id="KW-1185">Reference proteome</keyword>
<dbReference type="InterPro" id="IPR000014">
    <property type="entry name" value="PAS"/>
</dbReference>
<dbReference type="InterPro" id="IPR029787">
    <property type="entry name" value="Nucleotide_cyclase"/>
</dbReference>
<proteinExistence type="inferred from homology"/>
<dbReference type="STRING" id="395494.Galf_0639"/>
<protein>
    <submittedName>
        <fullName evidence="5">Diguanylate cyclase with PAS/PAC sensor and hemerythrin-like metal-binding domain</fullName>
    </submittedName>
</protein>
<dbReference type="GO" id="GO:0046872">
    <property type="term" value="F:metal ion binding"/>
    <property type="evidence" value="ECO:0007669"/>
    <property type="project" value="UniProtKB-KW"/>
</dbReference>
<evidence type="ECO:0000259" key="4">
    <source>
        <dbReference type="PROSITE" id="PS50887"/>
    </source>
</evidence>
<dbReference type="SMART" id="SM00091">
    <property type="entry name" value="PAS"/>
    <property type="match status" value="1"/>
</dbReference>
<dbReference type="PROSITE" id="PS50887">
    <property type="entry name" value="GGDEF"/>
    <property type="match status" value="1"/>
</dbReference>
<dbReference type="KEGG" id="gca:Galf_0639"/>
<dbReference type="eggNOG" id="COG2199">
    <property type="taxonomic scope" value="Bacteria"/>
</dbReference>
<evidence type="ECO:0000256" key="1">
    <source>
        <dbReference type="ARBA" id="ARBA00010587"/>
    </source>
</evidence>